<dbReference type="GO" id="GO:0043531">
    <property type="term" value="F:ADP binding"/>
    <property type="evidence" value="ECO:0007669"/>
    <property type="project" value="InterPro"/>
</dbReference>
<dbReference type="PANTHER" id="PTHR36766">
    <property type="entry name" value="PLANT BROAD-SPECTRUM MILDEW RESISTANCE PROTEIN RPW8"/>
    <property type="match status" value="1"/>
</dbReference>
<feature type="domain" description="Disease resistance N-terminal" evidence="10">
    <location>
        <begin position="13"/>
        <end position="94"/>
    </location>
</feature>
<dbReference type="Gene3D" id="1.20.5.4130">
    <property type="match status" value="1"/>
</dbReference>
<accession>A0A5J9U7K3</accession>
<evidence type="ECO:0000256" key="2">
    <source>
        <dbReference type="ARBA" id="ARBA00022614"/>
    </source>
</evidence>
<dbReference type="PANTHER" id="PTHR36766:SF73">
    <property type="entry name" value="NB-ARC DOMAIN-CONTAINING PROTEIN"/>
    <property type="match status" value="1"/>
</dbReference>
<feature type="non-terminal residue" evidence="12">
    <location>
        <position position="1524"/>
    </location>
</feature>
<dbReference type="Pfam" id="PF00931">
    <property type="entry name" value="NB-ARC"/>
    <property type="match status" value="1"/>
</dbReference>
<dbReference type="InterPro" id="IPR027417">
    <property type="entry name" value="P-loop_NTPase"/>
</dbReference>
<evidence type="ECO:0000313" key="13">
    <source>
        <dbReference type="Proteomes" id="UP000324897"/>
    </source>
</evidence>
<evidence type="ECO:0000259" key="11">
    <source>
        <dbReference type="Pfam" id="PF23559"/>
    </source>
</evidence>
<dbReference type="Gramene" id="TVU19672">
    <property type="protein sequence ID" value="TVU19672"/>
    <property type="gene ID" value="EJB05_35835"/>
</dbReference>
<keyword evidence="4" id="KW-0547">Nucleotide-binding</keyword>
<dbReference type="OrthoDB" id="2018313at2759"/>
<protein>
    <submittedName>
        <fullName evidence="12">Uncharacterized protein</fullName>
    </submittedName>
</protein>
<dbReference type="InterPro" id="IPR032675">
    <property type="entry name" value="LRR_dom_sf"/>
</dbReference>
<proteinExistence type="inferred from homology"/>
<evidence type="ECO:0000259" key="10">
    <source>
        <dbReference type="Pfam" id="PF18052"/>
    </source>
</evidence>
<keyword evidence="3" id="KW-0677">Repeat</keyword>
<dbReference type="Gene3D" id="3.80.10.10">
    <property type="entry name" value="Ribonuclease Inhibitor"/>
    <property type="match status" value="5"/>
</dbReference>
<dbReference type="InterPro" id="IPR041118">
    <property type="entry name" value="Rx_N"/>
</dbReference>
<evidence type="ECO:0000256" key="8">
    <source>
        <dbReference type="SAM" id="Phobius"/>
    </source>
</evidence>
<keyword evidence="7" id="KW-0175">Coiled coil</keyword>
<keyword evidence="8" id="KW-1133">Transmembrane helix</keyword>
<keyword evidence="6" id="KW-0067">ATP-binding</keyword>
<dbReference type="GO" id="GO:0006952">
    <property type="term" value="P:defense response"/>
    <property type="evidence" value="ECO:0007669"/>
    <property type="project" value="UniProtKB-KW"/>
</dbReference>
<evidence type="ECO:0000256" key="6">
    <source>
        <dbReference type="ARBA" id="ARBA00022840"/>
    </source>
</evidence>
<dbReference type="Gene3D" id="3.40.50.300">
    <property type="entry name" value="P-loop containing nucleotide triphosphate hydrolases"/>
    <property type="match status" value="1"/>
</dbReference>
<evidence type="ECO:0000256" key="4">
    <source>
        <dbReference type="ARBA" id="ARBA00022741"/>
    </source>
</evidence>
<sequence>MAEMVAGLLTSAVVNIVCDKLSTALGEQAGLALKFSDDLEEMKDTMESIAAVVKDAEQQSVRKEEESVRLWLKRLKHAALDISDMMDDYDTDAKVPGMFSCIAGGCKKMALANKMRKMRQKIERINKQREHFGFIAGNNAAAIPDQQVYDVRETTSAVNEENILGREEEKEKITDILSASNKKDGTMILPIYGLGGMGKSTLAQLIYNDTQFKQYTHRAWVYVSEKFDLKEIGRSIISQLGGQQNTDSLQMVHQCLDNLLPGNSILIILDDIWVEDDSELEKLKTMLHVNKKGSMVDVIVTTRSESIAKRICTGDAHKLQPLEDDLCWDIIKKYSGFEDKSNKGNLELVGLDIARKCGGVPLAAQAIGYVLNSKDIHGWREVNNSDIWKQSYAVDDSQHKVLPSLMLSYDRMLPILKVCFSYCAIFPKGHDIFEDDLIHQWVALDFIKKPSQGKEHINHLLGMSFLQPSKLDSDYRGTRYTMHDLVHDLAVSVIGDEVIVIDAAKTKSNNTNRQKYCRYVRIINYDGQSRLSDIISKKVRALHFSSTGKMLGLRDASFSFAKCLRVLHFSGCLGTTLPSSIGHLNQLRCLIAPQVQTMMLLESVTKLSKLQYLNLRGSSEMTPLPESLGKLGGLIYIGLSHCSGLLKLPEELFCELKSLTHLDMYGCSGIKVLPESFGGLKSLTHLYMKGCSGITVLPESFGGLESLTHLDMDGRSGITVLPESFGGLKSLTHLDMDGCSGITILPESFGGLKSLTTLYMNGCSGITILPESFGGLKSLTTLYMNGCFRITVLPESFAGLKSLTTLYMNGCSGITVLPESFAGLKSLAHLYMNGCFGITVLPESFGGLKSLAHLDMNNCSGITVLPESFGGLKSLTTLYMNRCSGITVLPESFAGLKSLTTLYMNGCSGITVLPESFARLKSLAHLYMNGCFGITVLPESFGGLKSLAHLDMNNCSGITVLPESFGGLKSLTTLYMNRCSGITVLPESFGGLKSLTTLYMNGCSGITVLPESFGGLKCLTHLGMDGCSGITVLSESFGGLKNLTHLGMDSCSGITVLPESFGGLKSLTHLGMDGCSGITVLSESFGGLKSLTHLGMDSCSGITVLPESFGGLKSLTNLDMNGCSGITVLPESFGGLKSLTTLYMNGCSGITVLPESFGGLKSLTTLYMNGCSGITVLPESFGGLKSLTHLDMDGCSGITVLPESFGGLKCLTHLYMNGCSGITVLPESFGGLKCLTHLMIDGCSEITVLPESFGGLKSLTHLCMDGCSGITVLPESFGGLKSLTHLSMDGCSGITVLPESFGGLKSLTTLYMNDWSGITVLPESFGGLKSLTRLYMNDCSGITVLPESFGGLKSLTRLYMNDCSGITVLPESFGGLESLTLLNILGASENYVQVLRLEAGRQDLDSSRRSRTSTPHVVPLAVPGVVHFKAYDQDQEDVVPIPTSRLQRRSNRPSIFVEPDVLSGTATATPSSSGCPPQGSSAALFFKGTKPFLFFLVIKTGAFVAIALFSLSVCFHEITCTGLL</sequence>
<dbReference type="EMBL" id="RWGY01000029">
    <property type="protein sequence ID" value="TVU19672.1"/>
    <property type="molecule type" value="Genomic_DNA"/>
</dbReference>
<comment type="caution">
    <text evidence="12">The sequence shown here is derived from an EMBL/GenBank/DDBJ whole genome shotgun (WGS) entry which is preliminary data.</text>
</comment>
<evidence type="ECO:0000256" key="1">
    <source>
        <dbReference type="ARBA" id="ARBA00008894"/>
    </source>
</evidence>
<dbReference type="InterPro" id="IPR036388">
    <property type="entry name" value="WH-like_DNA-bd_sf"/>
</dbReference>
<evidence type="ECO:0000256" key="3">
    <source>
        <dbReference type="ARBA" id="ARBA00022737"/>
    </source>
</evidence>
<dbReference type="InterPro" id="IPR042197">
    <property type="entry name" value="Apaf_helical"/>
</dbReference>
<dbReference type="PRINTS" id="PR00364">
    <property type="entry name" value="DISEASERSIST"/>
</dbReference>
<keyword evidence="13" id="KW-1185">Reference proteome</keyword>
<dbReference type="Gene3D" id="1.10.8.430">
    <property type="entry name" value="Helical domain of apoptotic protease-activating factors"/>
    <property type="match status" value="1"/>
</dbReference>
<reference evidence="12 13" key="1">
    <citation type="journal article" date="2019" name="Sci. Rep.">
        <title>A high-quality genome of Eragrostis curvula grass provides insights into Poaceae evolution and supports new strategies to enhance forage quality.</title>
        <authorList>
            <person name="Carballo J."/>
            <person name="Santos B.A.C.M."/>
            <person name="Zappacosta D."/>
            <person name="Garbus I."/>
            <person name="Selva J.P."/>
            <person name="Gallo C.A."/>
            <person name="Diaz A."/>
            <person name="Albertini E."/>
            <person name="Caccamo M."/>
            <person name="Echenique V."/>
        </authorList>
    </citation>
    <scope>NUCLEOTIDE SEQUENCE [LARGE SCALE GENOMIC DNA]</scope>
    <source>
        <strain evidence="13">cv. Victoria</strain>
        <tissue evidence="12">Leaf</tissue>
    </source>
</reference>
<dbReference type="Pfam" id="PF18052">
    <property type="entry name" value="Rx_N"/>
    <property type="match status" value="1"/>
</dbReference>
<dbReference type="Proteomes" id="UP000324897">
    <property type="component" value="Chromosome 7"/>
</dbReference>
<gene>
    <name evidence="12" type="ORF">EJB05_35835</name>
</gene>
<name>A0A5J9U7K3_9POAL</name>
<dbReference type="InterPro" id="IPR058922">
    <property type="entry name" value="WHD_DRP"/>
</dbReference>
<evidence type="ECO:0000259" key="9">
    <source>
        <dbReference type="Pfam" id="PF00931"/>
    </source>
</evidence>
<keyword evidence="8" id="KW-0812">Transmembrane</keyword>
<dbReference type="InterPro" id="IPR002182">
    <property type="entry name" value="NB-ARC"/>
</dbReference>
<dbReference type="Pfam" id="PF23559">
    <property type="entry name" value="WHD_DRP"/>
    <property type="match status" value="1"/>
</dbReference>
<dbReference type="SUPFAM" id="SSF52058">
    <property type="entry name" value="L domain-like"/>
    <property type="match status" value="3"/>
</dbReference>
<feature type="transmembrane region" description="Helical" evidence="8">
    <location>
        <begin position="1492"/>
        <end position="1515"/>
    </location>
</feature>
<keyword evidence="2" id="KW-0433">Leucine-rich repeat</keyword>
<dbReference type="Gene3D" id="1.10.10.10">
    <property type="entry name" value="Winged helix-like DNA-binding domain superfamily/Winged helix DNA-binding domain"/>
    <property type="match status" value="1"/>
</dbReference>
<feature type="domain" description="Disease resistance protein winged helix" evidence="11">
    <location>
        <begin position="425"/>
        <end position="490"/>
    </location>
</feature>
<evidence type="ECO:0000256" key="7">
    <source>
        <dbReference type="SAM" id="Coils"/>
    </source>
</evidence>
<comment type="similarity">
    <text evidence="1">Belongs to the disease resistance NB-LRR family.</text>
</comment>
<keyword evidence="5" id="KW-0611">Plant defense</keyword>
<dbReference type="SUPFAM" id="SSF52540">
    <property type="entry name" value="P-loop containing nucleoside triphosphate hydrolases"/>
    <property type="match status" value="1"/>
</dbReference>
<dbReference type="GO" id="GO:0051707">
    <property type="term" value="P:response to other organism"/>
    <property type="evidence" value="ECO:0007669"/>
    <property type="project" value="UniProtKB-ARBA"/>
</dbReference>
<evidence type="ECO:0000313" key="12">
    <source>
        <dbReference type="EMBL" id="TVU19672.1"/>
    </source>
</evidence>
<evidence type="ECO:0000256" key="5">
    <source>
        <dbReference type="ARBA" id="ARBA00022821"/>
    </source>
</evidence>
<keyword evidence="8" id="KW-0472">Membrane</keyword>
<organism evidence="12 13">
    <name type="scientific">Eragrostis curvula</name>
    <name type="common">weeping love grass</name>
    <dbReference type="NCBI Taxonomy" id="38414"/>
    <lineage>
        <taxon>Eukaryota</taxon>
        <taxon>Viridiplantae</taxon>
        <taxon>Streptophyta</taxon>
        <taxon>Embryophyta</taxon>
        <taxon>Tracheophyta</taxon>
        <taxon>Spermatophyta</taxon>
        <taxon>Magnoliopsida</taxon>
        <taxon>Liliopsida</taxon>
        <taxon>Poales</taxon>
        <taxon>Poaceae</taxon>
        <taxon>PACMAD clade</taxon>
        <taxon>Chloridoideae</taxon>
        <taxon>Eragrostideae</taxon>
        <taxon>Eragrostidinae</taxon>
        <taxon>Eragrostis</taxon>
    </lineage>
</organism>
<feature type="coiled-coil region" evidence="7">
    <location>
        <begin position="39"/>
        <end position="66"/>
    </location>
</feature>
<feature type="domain" description="NB-ARC" evidence="9">
    <location>
        <begin position="167"/>
        <end position="335"/>
    </location>
</feature>
<dbReference type="GO" id="GO:0005524">
    <property type="term" value="F:ATP binding"/>
    <property type="evidence" value="ECO:0007669"/>
    <property type="project" value="UniProtKB-KW"/>
</dbReference>